<dbReference type="GO" id="GO:0005524">
    <property type="term" value="F:ATP binding"/>
    <property type="evidence" value="ECO:0007669"/>
    <property type="project" value="UniProtKB-KW"/>
</dbReference>
<organism evidence="9 10">
    <name type="scientific">Tessaracoccus flavescens</name>
    <dbReference type="NCBI Taxonomy" id="399497"/>
    <lineage>
        <taxon>Bacteria</taxon>
        <taxon>Bacillati</taxon>
        <taxon>Actinomycetota</taxon>
        <taxon>Actinomycetes</taxon>
        <taxon>Propionibacteriales</taxon>
        <taxon>Propionibacteriaceae</taxon>
        <taxon>Tessaracoccus</taxon>
    </lineage>
</organism>
<dbReference type="Gene3D" id="3.30.1360.30">
    <property type="entry name" value="GAD-like domain"/>
    <property type="match status" value="1"/>
</dbReference>
<keyword evidence="2 9" id="KW-0436">Ligase</keyword>
<dbReference type="InterPro" id="IPR006195">
    <property type="entry name" value="aa-tRNA-synth_II"/>
</dbReference>
<proteinExistence type="inferred from homology"/>
<protein>
    <submittedName>
        <fullName evidence="9">Aspartate--tRNA ligase</fullName>
        <ecNumber evidence="9">6.1.1.12</ecNumber>
    </submittedName>
</protein>
<dbReference type="PANTHER" id="PTHR22594:SF5">
    <property type="entry name" value="ASPARTATE--TRNA LIGASE, MITOCHONDRIAL"/>
    <property type="match status" value="1"/>
</dbReference>
<keyword evidence="5" id="KW-0648">Protein biosynthesis</keyword>
<dbReference type="InterPro" id="IPR029351">
    <property type="entry name" value="GAD_dom"/>
</dbReference>
<reference evidence="9" key="2">
    <citation type="submission" date="2021-09" db="EMBL/GenBank/DDBJ databases">
        <authorList>
            <person name="Gilroy R."/>
        </authorList>
    </citation>
    <scope>NUCLEOTIDE SEQUENCE</scope>
    <source>
        <strain evidence="9">ChiGjej3B3-7470</strain>
    </source>
</reference>
<comment type="caution">
    <text evidence="9">The sequence shown here is derived from an EMBL/GenBank/DDBJ whole genome shotgun (WGS) entry which is preliminary data.</text>
</comment>
<accession>A0A921ELE1</accession>
<evidence type="ECO:0000256" key="2">
    <source>
        <dbReference type="ARBA" id="ARBA00022598"/>
    </source>
</evidence>
<sequence length="397" mass="43716">VAGMERYYQIARCYRDEDFRADRQPEFTQLDIEMSFVDQDDIIELGEALVKEIWALKGIELTTPFPRLTYLDSMNRYGSDKPDLRFDLELTELTDYFKDTPFRVFQAPYVGAIVMPGGGSQPRRTFDAWQEWAKQRGAKGLAYVTLDENGELGGPVAKNITDAERGALAEATGAKPGDCIFFAAGDKSASLNLLGAARNEIGERCGLIDEEAWSFLWVVDAPLFKPASEAKAEGDVAMGEGAWTAVHHAFTSPKPEWIDTFDTDPGNALAYAYDIVCNGNEIGGGSIRIHRRDVQERVFKIMGIGEEEAQEKFGFLLDAFQYGAPPHGGIAFGWDRIVALLSKAESIRDVIAFPKSGGGYDPLTQAPAPITPQQRKEAGVDFKPEPKKDEAPAQAAQ</sequence>
<dbReference type="InterPro" id="IPR004115">
    <property type="entry name" value="GAD-like_sf"/>
</dbReference>
<dbReference type="Pfam" id="PF02938">
    <property type="entry name" value="GAD"/>
    <property type="match status" value="1"/>
</dbReference>
<keyword evidence="6" id="KW-0030">Aminoacyl-tRNA synthetase</keyword>
<dbReference type="EMBL" id="DYZF01000038">
    <property type="protein sequence ID" value="HJE50657.1"/>
    <property type="molecule type" value="Genomic_DNA"/>
</dbReference>
<dbReference type="InterPro" id="IPR004524">
    <property type="entry name" value="Asp-tRNA-ligase_1"/>
</dbReference>
<evidence type="ECO:0000256" key="4">
    <source>
        <dbReference type="ARBA" id="ARBA00022840"/>
    </source>
</evidence>
<dbReference type="PROSITE" id="PS50862">
    <property type="entry name" value="AA_TRNA_LIGASE_II"/>
    <property type="match status" value="1"/>
</dbReference>
<evidence type="ECO:0000256" key="6">
    <source>
        <dbReference type="ARBA" id="ARBA00023146"/>
    </source>
</evidence>
<dbReference type="InterPro" id="IPR004364">
    <property type="entry name" value="Aa-tRNA-synt_II"/>
</dbReference>
<dbReference type="SUPFAM" id="SSF55681">
    <property type="entry name" value="Class II aaRS and biotin synthetases"/>
    <property type="match status" value="1"/>
</dbReference>
<comment type="similarity">
    <text evidence="1">Belongs to the class-II aminoacyl-tRNA synthetase family. Type 1 subfamily.</text>
</comment>
<reference evidence="9" key="1">
    <citation type="journal article" date="2021" name="PeerJ">
        <title>Extensive microbial diversity within the chicken gut microbiome revealed by metagenomics and culture.</title>
        <authorList>
            <person name="Gilroy R."/>
            <person name="Ravi A."/>
            <person name="Getino M."/>
            <person name="Pursley I."/>
            <person name="Horton D.L."/>
            <person name="Alikhan N.F."/>
            <person name="Baker D."/>
            <person name="Gharbi K."/>
            <person name="Hall N."/>
            <person name="Watson M."/>
            <person name="Adriaenssens E.M."/>
            <person name="Foster-Nyarko E."/>
            <person name="Jarju S."/>
            <person name="Secka A."/>
            <person name="Antonio M."/>
            <person name="Oren A."/>
            <person name="Chaudhuri R.R."/>
            <person name="La Ragione R."/>
            <person name="Hildebrand F."/>
            <person name="Pallen M.J."/>
        </authorList>
    </citation>
    <scope>NUCLEOTIDE SEQUENCE</scope>
    <source>
        <strain evidence="9">ChiGjej3B3-7470</strain>
    </source>
</reference>
<keyword evidence="3" id="KW-0547">Nucleotide-binding</keyword>
<evidence type="ECO:0000256" key="7">
    <source>
        <dbReference type="SAM" id="MobiDB-lite"/>
    </source>
</evidence>
<dbReference type="NCBIfam" id="TIGR00459">
    <property type="entry name" value="aspS_bact"/>
    <property type="match status" value="1"/>
</dbReference>
<dbReference type="GO" id="GO:0004815">
    <property type="term" value="F:aspartate-tRNA ligase activity"/>
    <property type="evidence" value="ECO:0007669"/>
    <property type="project" value="UniProtKB-EC"/>
</dbReference>
<dbReference type="Proteomes" id="UP000712713">
    <property type="component" value="Unassembled WGS sequence"/>
</dbReference>
<dbReference type="PANTHER" id="PTHR22594">
    <property type="entry name" value="ASPARTYL/LYSYL-TRNA SYNTHETASE"/>
    <property type="match status" value="1"/>
</dbReference>
<evidence type="ECO:0000256" key="1">
    <source>
        <dbReference type="ARBA" id="ARBA00006303"/>
    </source>
</evidence>
<evidence type="ECO:0000256" key="3">
    <source>
        <dbReference type="ARBA" id="ARBA00022741"/>
    </source>
</evidence>
<feature type="region of interest" description="Disordered" evidence="7">
    <location>
        <begin position="357"/>
        <end position="397"/>
    </location>
</feature>
<evidence type="ECO:0000259" key="8">
    <source>
        <dbReference type="PROSITE" id="PS50862"/>
    </source>
</evidence>
<dbReference type="NCBIfam" id="NF001750">
    <property type="entry name" value="PRK00476.1"/>
    <property type="match status" value="1"/>
</dbReference>
<dbReference type="InterPro" id="IPR002312">
    <property type="entry name" value="Asp/Asn-tRNA-synth_IIb"/>
</dbReference>
<dbReference type="GO" id="GO:0006422">
    <property type="term" value="P:aspartyl-tRNA aminoacylation"/>
    <property type="evidence" value="ECO:0007669"/>
    <property type="project" value="TreeGrafter"/>
</dbReference>
<feature type="domain" description="Aminoacyl-transfer RNA synthetases class-II family profile" evidence="8">
    <location>
        <begin position="1"/>
        <end position="354"/>
    </location>
</feature>
<evidence type="ECO:0000256" key="5">
    <source>
        <dbReference type="ARBA" id="ARBA00022917"/>
    </source>
</evidence>
<evidence type="ECO:0000313" key="9">
    <source>
        <dbReference type="EMBL" id="HJE50657.1"/>
    </source>
</evidence>
<dbReference type="GO" id="GO:0005737">
    <property type="term" value="C:cytoplasm"/>
    <property type="evidence" value="ECO:0007669"/>
    <property type="project" value="InterPro"/>
</dbReference>
<dbReference type="Pfam" id="PF00152">
    <property type="entry name" value="tRNA-synt_2"/>
    <property type="match status" value="1"/>
</dbReference>
<dbReference type="SUPFAM" id="SSF55261">
    <property type="entry name" value="GAD domain-like"/>
    <property type="match status" value="1"/>
</dbReference>
<feature type="non-terminal residue" evidence="9">
    <location>
        <position position="1"/>
    </location>
</feature>
<dbReference type="Gene3D" id="3.30.930.10">
    <property type="entry name" value="Bira Bifunctional Protein, Domain 2"/>
    <property type="match status" value="1"/>
</dbReference>
<name>A0A921ELE1_9ACTN</name>
<feature type="compositionally biased region" description="Basic and acidic residues" evidence="7">
    <location>
        <begin position="374"/>
        <end position="391"/>
    </location>
</feature>
<gene>
    <name evidence="9" type="primary">aspS</name>
    <name evidence="9" type="ORF">K8V15_01530</name>
</gene>
<dbReference type="InterPro" id="IPR045864">
    <property type="entry name" value="aa-tRNA-synth_II/BPL/LPL"/>
</dbReference>
<dbReference type="PRINTS" id="PR01042">
    <property type="entry name" value="TRNASYNTHASP"/>
</dbReference>
<dbReference type="AlphaFoldDB" id="A0A921ELE1"/>
<keyword evidence="4" id="KW-0067">ATP-binding</keyword>
<evidence type="ECO:0000313" key="10">
    <source>
        <dbReference type="Proteomes" id="UP000712713"/>
    </source>
</evidence>
<dbReference type="EC" id="6.1.1.12" evidence="9"/>